<reference evidence="7 8" key="1">
    <citation type="submission" date="2021-03" db="EMBL/GenBank/DDBJ databases">
        <title>The complete genome sequence of Acetobacter suratthaniensis TBRC 1719.</title>
        <authorList>
            <person name="Charoenyingcharoen P."/>
            <person name="Yukphan P."/>
        </authorList>
    </citation>
    <scope>NUCLEOTIDE SEQUENCE [LARGE SCALE GENOMIC DNA]</scope>
    <source>
        <strain evidence="7 8">TBRC 1719</strain>
    </source>
</reference>
<accession>A0ABS3LLI7</accession>
<evidence type="ECO:0000256" key="2">
    <source>
        <dbReference type="ARBA" id="ARBA00022723"/>
    </source>
</evidence>
<proteinExistence type="inferred from homology"/>
<keyword evidence="2 5" id="KW-0479">Metal-binding</keyword>
<dbReference type="Proteomes" id="UP000664399">
    <property type="component" value="Unassembled WGS sequence"/>
</dbReference>
<dbReference type="PANTHER" id="PTHR10209:SF881">
    <property type="entry name" value="FI07970P-RELATED"/>
    <property type="match status" value="1"/>
</dbReference>
<sequence length="346" mass="37823">MNTDFTSIPVVDIAGLSGTAEEKAAVVKALATAAQDVGFMHITGHGLDPALFDALLAQTKHFFAQSLDEKMKVYIGNSTNHRGYVPQGEEVFSAGSKDLKEAYDLSRDLPANDPEYLAGNPLLGPNQWPDNETFRQVVNQYYDAAFQIGCRLMGAFALALGLEENAFESSLTRPPSQLRLIHYPFDPDAHDVAGIGAHTDYECFTLLRSTAPGLEVMNQKGVWVDAPPVENAFVVNTGDMLELLSGGRFVATSHRVRKVAEERYSFPLFFSLDYHVRVQPVVPMADGLPAQSLVAGEHLAAQTMQTFTYLKQRVAEGRISLPESHVGLSVFGQEARHGRRGAALQD</sequence>
<dbReference type="InterPro" id="IPR027443">
    <property type="entry name" value="IPNS-like_sf"/>
</dbReference>
<keyword evidence="3 5" id="KW-0560">Oxidoreductase</keyword>
<dbReference type="RefSeq" id="WP_207854068.1">
    <property type="nucleotide sequence ID" value="NZ_JAFVMG010000005.1"/>
</dbReference>
<feature type="domain" description="Fe2OG dioxygenase" evidence="6">
    <location>
        <begin position="174"/>
        <end position="272"/>
    </location>
</feature>
<evidence type="ECO:0000256" key="3">
    <source>
        <dbReference type="ARBA" id="ARBA00023002"/>
    </source>
</evidence>
<dbReference type="PANTHER" id="PTHR10209">
    <property type="entry name" value="OXIDOREDUCTASE, 2OG-FE II OXYGENASE FAMILY PROTEIN"/>
    <property type="match status" value="1"/>
</dbReference>
<evidence type="ECO:0000259" key="6">
    <source>
        <dbReference type="PROSITE" id="PS51471"/>
    </source>
</evidence>
<name>A0ABS3LLI7_9PROT</name>
<organism evidence="7 8">
    <name type="scientific">Acetobacter suratthaniensis</name>
    <dbReference type="NCBI Taxonomy" id="1502841"/>
    <lineage>
        <taxon>Bacteria</taxon>
        <taxon>Pseudomonadati</taxon>
        <taxon>Pseudomonadota</taxon>
        <taxon>Alphaproteobacteria</taxon>
        <taxon>Acetobacterales</taxon>
        <taxon>Acetobacteraceae</taxon>
        <taxon>Acetobacter</taxon>
    </lineage>
</organism>
<dbReference type="EMBL" id="JAFVMG010000005">
    <property type="protein sequence ID" value="MBO1328234.1"/>
    <property type="molecule type" value="Genomic_DNA"/>
</dbReference>
<keyword evidence="8" id="KW-1185">Reference proteome</keyword>
<gene>
    <name evidence="7" type="ORF">J2D75_07060</name>
</gene>
<evidence type="ECO:0000256" key="1">
    <source>
        <dbReference type="ARBA" id="ARBA00008056"/>
    </source>
</evidence>
<protein>
    <submittedName>
        <fullName evidence="7">Isopenicillin N synthase family oxygenase</fullName>
    </submittedName>
</protein>
<dbReference type="InterPro" id="IPR044861">
    <property type="entry name" value="IPNS-like_FE2OG_OXY"/>
</dbReference>
<dbReference type="SUPFAM" id="SSF51197">
    <property type="entry name" value="Clavaminate synthase-like"/>
    <property type="match status" value="1"/>
</dbReference>
<comment type="similarity">
    <text evidence="1 5">Belongs to the iron/ascorbate-dependent oxidoreductase family.</text>
</comment>
<dbReference type="PROSITE" id="PS51471">
    <property type="entry name" value="FE2OG_OXY"/>
    <property type="match status" value="1"/>
</dbReference>
<evidence type="ECO:0000313" key="8">
    <source>
        <dbReference type="Proteomes" id="UP000664399"/>
    </source>
</evidence>
<dbReference type="InterPro" id="IPR026992">
    <property type="entry name" value="DIOX_N"/>
</dbReference>
<dbReference type="Pfam" id="PF14226">
    <property type="entry name" value="DIOX_N"/>
    <property type="match status" value="1"/>
</dbReference>
<comment type="caution">
    <text evidence="7">The sequence shown here is derived from an EMBL/GenBank/DDBJ whole genome shotgun (WGS) entry which is preliminary data.</text>
</comment>
<dbReference type="Gene3D" id="2.60.120.330">
    <property type="entry name" value="B-lactam Antibiotic, Isopenicillin N Synthase, Chain"/>
    <property type="match status" value="1"/>
</dbReference>
<dbReference type="Pfam" id="PF03171">
    <property type="entry name" value="2OG-FeII_Oxy"/>
    <property type="match status" value="1"/>
</dbReference>
<keyword evidence="4 5" id="KW-0408">Iron</keyword>
<dbReference type="PRINTS" id="PR00682">
    <property type="entry name" value="IPNSYNTHASE"/>
</dbReference>
<evidence type="ECO:0000256" key="4">
    <source>
        <dbReference type="ARBA" id="ARBA00023004"/>
    </source>
</evidence>
<dbReference type="InterPro" id="IPR005123">
    <property type="entry name" value="Oxoglu/Fe-dep_dioxygenase_dom"/>
</dbReference>
<evidence type="ECO:0000256" key="5">
    <source>
        <dbReference type="RuleBase" id="RU003682"/>
    </source>
</evidence>
<evidence type="ECO:0000313" key="7">
    <source>
        <dbReference type="EMBL" id="MBO1328234.1"/>
    </source>
</evidence>